<feature type="transmembrane region" description="Helical" evidence="5">
    <location>
        <begin position="162"/>
        <end position="180"/>
    </location>
</feature>
<reference evidence="7" key="1">
    <citation type="journal article" date="2015" name="Nat. Genet.">
        <title>The genome and transcriptome of the zoonotic hookworm Ancylostoma ceylanicum identify infection-specific gene families.</title>
        <authorList>
            <person name="Schwarz E.M."/>
            <person name="Hu Y."/>
            <person name="Antoshechkin I."/>
            <person name="Miller M.M."/>
            <person name="Sternberg P.W."/>
            <person name="Aroian R.V."/>
        </authorList>
    </citation>
    <scope>NUCLEOTIDE SEQUENCE</scope>
    <source>
        <strain evidence="7">HY135</strain>
    </source>
</reference>
<evidence type="ECO:0000256" key="1">
    <source>
        <dbReference type="ARBA" id="ARBA00004141"/>
    </source>
</evidence>
<dbReference type="Pfam" id="PF10292">
    <property type="entry name" value="7TM_GPCR_Srab"/>
    <property type="match status" value="1"/>
</dbReference>
<dbReference type="OrthoDB" id="5874270at2759"/>
<dbReference type="InterPro" id="IPR053286">
    <property type="entry name" value="Nematode_rcpt-like_srab"/>
</dbReference>
<feature type="transmembrane region" description="Helical" evidence="5">
    <location>
        <begin position="57"/>
        <end position="80"/>
    </location>
</feature>
<keyword evidence="2 5" id="KW-0812">Transmembrane</keyword>
<feature type="transmembrane region" description="Helical" evidence="5">
    <location>
        <begin position="120"/>
        <end position="146"/>
    </location>
</feature>
<organism evidence="6 7">
    <name type="scientific">Ancylostoma ceylanicum</name>
    <dbReference type="NCBI Taxonomy" id="53326"/>
    <lineage>
        <taxon>Eukaryota</taxon>
        <taxon>Metazoa</taxon>
        <taxon>Ecdysozoa</taxon>
        <taxon>Nematoda</taxon>
        <taxon>Chromadorea</taxon>
        <taxon>Rhabditida</taxon>
        <taxon>Rhabditina</taxon>
        <taxon>Rhabditomorpha</taxon>
        <taxon>Strongyloidea</taxon>
        <taxon>Ancylostomatidae</taxon>
        <taxon>Ancylostomatinae</taxon>
        <taxon>Ancylostoma</taxon>
    </lineage>
</organism>
<dbReference type="AlphaFoldDB" id="A0A016WVV2"/>
<evidence type="ECO:0000256" key="4">
    <source>
        <dbReference type="ARBA" id="ARBA00023136"/>
    </source>
</evidence>
<dbReference type="Proteomes" id="UP000024635">
    <property type="component" value="Unassembled WGS sequence"/>
</dbReference>
<dbReference type="EMBL" id="JARK01000082">
    <property type="protein sequence ID" value="EYC43726.1"/>
    <property type="molecule type" value="Genomic_DNA"/>
</dbReference>
<evidence type="ECO:0000256" key="3">
    <source>
        <dbReference type="ARBA" id="ARBA00022989"/>
    </source>
</evidence>
<evidence type="ECO:0000256" key="5">
    <source>
        <dbReference type="SAM" id="Phobius"/>
    </source>
</evidence>
<name>A0A016WVV2_9BILA</name>
<accession>A0A016WVV2</accession>
<evidence type="ECO:0000313" key="7">
    <source>
        <dbReference type="Proteomes" id="UP000024635"/>
    </source>
</evidence>
<protein>
    <submittedName>
        <fullName evidence="6">Uncharacterized protein</fullName>
    </submittedName>
</protein>
<evidence type="ECO:0000256" key="2">
    <source>
        <dbReference type="ARBA" id="ARBA00022692"/>
    </source>
</evidence>
<comment type="subcellular location">
    <subcellularLocation>
        <location evidence="1">Membrane</location>
        <topology evidence="1">Multi-pass membrane protein</topology>
    </subcellularLocation>
</comment>
<dbReference type="PANTHER" id="PTHR46561">
    <property type="entry name" value="SERPENTINE RECEPTOR, CLASS AB (CLASS A-LIKE)-RELATED"/>
    <property type="match status" value="1"/>
</dbReference>
<comment type="caution">
    <text evidence="6">The sequence shown here is derived from an EMBL/GenBank/DDBJ whole genome shotgun (WGS) entry which is preliminary data.</text>
</comment>
<keyword evidence="4 5" id="KW-0472">Membrane</keyword>
<proteinExistence type="predicted"/>
<keyword evidence="3 5" id="KW-1133">Transmembrane helix</keyword>
<keyword evidence="7" id="KW-1185">Reference proteome</keyword>
<dbReference type="GO" id="GO:0016020">
    <property type="term" value="C:membrane"/>
    <property type="evidence" value="ECO:0007669"/>
    <property type="project" value="UniProtKB-SubCell"/>
</dbReference>
<evidence type="ECO:0000313" key="6">
    <source>
        <dbReference type="EMBL" id="EYC43726.1"/>
    </source>
</evidence>
<gene>
    <name evidence="6" type="primary">Acey_s0482.g2272</name>
    <name evidence="6" type="ORF">Y032_0482g2272</name>
</gene>
<dbReference type="InterPro" id="IPR019408">
    <property type="entry name" value="7TM_GPCR_serpentine_rcpt_Srab"/>
</dbReference>
<dbReference type="STRING" id="53326.A0A016WVV2"/>
<sequence length="182" mass="20432">MVGSLGLLYSWSPKIESCCLTGISIASALFAIMYSGTDLSGTKKLYYCHATSVDVPARTVVPISALIVLQVSAVVILKVLECVNKKKSAKQRLNPDLRVRYNVGENLRLSDVKSFRTIRIVLPFCYVNCVFTSIFLAIMCTIMFFHKSFTKELYFALVDGEYFIKLLPFQFVLVLHILGINQ</sequence>
<feature type="transmembrane region" description="Helical" evidence="5">
    <location>
        <begin position="18"/>
        <end position="37"/>
    </location>
</feature>
<dbReference type="PANTHER" id="PTHR46561:SF11">
    <property type="entry name" value="SERPENTINE RECEPTOR CLASS ALPHA_BETA-14"/>
    <property type="match status" value="1"/>
</dbReference>